<sequence>MGCGAEFLELHPYIEEDKEHQDAIVLPPMCSLPPMTGSQRYVYLAIMYSGTAESLAATGL</sequence>
<evidence type="ECO:0000313" key="3">
    <source>
        <dbReference type="Proteomes" id="UP000193925"/>
    </source>
</evidence>
<dbReference type="Proteomes" id="UP000193925">
    <property type="component" value="Chromosome AFERRI"/>
</dbReference>
<protein>
    <submittedName>
        <fullName evidence="1">Uncharacterized protein</fullName>
    </submittedName>
</protein>
<accession>A0A060UPZ9</accession>
<evidence type="ECO:0000313" key="1">
    <source>
        <dbReference type="EMBL" id="CDQ10702.1"/>
    </source>
</evidence>
<keyword evidence="3" id="KW-1185">Reference proteome</keyword>
<dbReference type="EMBL" id="LT841305">
    <property type="protein sequence ID" value="SMH66532.1"/>
    <property type="molecule type" value="Genomic_DNA"/>
</dbReference>
<organism evidence="1">
    <name type="scientific">Acidithiobacillus ferrivorans</name>
    <dbReference type="NCBI Taxonomy" id="160808"/>
    <lineage>
        <taxon>Bacteria</taxon>
        <taxon>Pseudomonadati</taxon>
        <taxon>Pseudomonadota</taxon>
        <taxon>Acidithiobacillia</taxon>
        <taxon>Acidithiobacillales</taxon>
        <taxon>Acidithiobacillaceae</taxon>
        <taxon>Acidithiobacillus</taxon>
    </lineage>
</organism>
<reference evidence="1" key="2">
    <citation type="submission" date="2014-07" db="EMBL/GenBank/DDBJ databases">
        <title>Initial genome analysis of the psychrotolerant acidophile Acidithiobacillus ferrivorans CF27: insights into iron and sulfur oxidation pathways and into biofilm formation.</title>
        <authorList>
            <person name="Talla E."/>
            <person name="Hedrich S."/>
            <person name="Mangenot S."/>
            <person name="Ji B."/>
            <person name="Johnson D.B."/>
            <person name="Barbe V."/>
            <person name="Bonnefoy V."/>
        </authorList>
    </citation>
    <scope>NUCLEOTIDE SEQUENCE [LARGE SCALE GENOMIC DNA]</scope>
    <source>
        <strain evidence="1">CF27</strain>
    </source>
</reference>
<name>A0A060UPZ9_9PROT</name>
<dbReference type="EMBL" id="CCCS020000036">
    <property type="protein sequence ID" value="CDQ10702.1"/>
    <property type="molecule type" value="Genomic_DNA"/>
</dbReference>
<evidence type="ECO:0000313" key="2">
    <source>
        <dbReference type="EMBL" id="SMH66532.1"/>
    </source>
</evidence>
<reference evidence="1" key="1">
    <citation type="submission" date="2014-03" db="EMBL/GenBank/DDBJ databases">
        <authorList>
            <person name="Genoscope - CEA"/>
        </authorList>
    </citation>
    <scope>NUCLEOTIDE SEQUENCE [LARGE SCALE GENOMIC DNA]</scope>
    <source>
        <strain evidence="1">CF27</strain>
    </source>
</reference>
<dbReference type="AlphaFoldDB" id="A0A060UPZ9"/>
<proteinExistence type="predicted"/>
<reference evidence="2 3" key="3">
    <citation type="submission" date="2017-03" db="EMBL/GenBank/DDBJ databases">
        <authorList>
            <person name="Regsiter A."/>
            <person name="William W."/>
        </authorList>
    </citation>
    <scope>NUCLEOTIDE SEQUENCE [LARGE SCALE GENOMIC DNA]</scope>
    <source>
        <strain evidence="2">PRJEB5721</strain>
    </source>
</reference>
<gene>
    <name evidence="2" type="ORF">AFERRI_30264</name>
    <name evidence="1" type="ORF">AFERRI_410015</name>
</gene>